<dbReference type="NCBIfam" id="TIGR03008">
    <property type="entry name" value="pepcterm_CAAX"/>
    <property type="match status" value="1"/>
</dbReference>
<reference evidence="4 5" key="1">
    <citation type="submission" date="2024-09" db="EMBL/GenBank/DDBJ databases">
        <authorList>
            <person name="Sun Q."/>
            <person name="Mori K."/>
        </authorList>
    </citation>
    <scope>NUCLEOTIDE SEQUENCE [LARGE SCALE GENOMIC DNA]</scope>
    <source>
        <strain evidence="4 5">CCM 7792</strain>
    </source>
</reference>
<dbReference type="EMBL" id="JBHLWP010000003">
    <property type="protein sequence ID" value="MFC0250835.1"/>
    <property type="molecule type" value="Genomic_DNA"/>
</dbReference>
<evidence type="ECO:0000256" key="2">
    <source>
        <dbReference type="SAM" id="Phobius"/>
    </source>
</evidence>
<keyword evidence="2" id="KW-1133">Transmembrane helix</keyword>
<feature type="region of interest" description="Disordered" evidence="1">
    <location>
        <begin position="1"/>
        <end position="22"/>
    </location>
</feature>
<proteinExistence type="predicted"/>
<organism evidence="4 5">
    <name type="scientific">Massilia consociata</name>
    <dbReference type="NCBI Taxonomy" id="760117"/>
    <lineage>
        <taxon>Bacteria</taxon>
        <taxon>Pseudomonadati</taxon>
        <taxon>Pseudomonadota</taxon>
        <taxon>Betaproteobacteria</taxon>
        <taxon>Burkholderiales</taxon>
        <taxon>Oxalobacteraceae</taxon>
        <taxon>Telluria group</taxon>
        <taxon>Massilia</taxon>
    </lineage>
</organism>
<keyword evidence="2" id="KW-0812">Transmembrane</keyword>
<dbReference type="Proteomes" id="UP001589773">
    <property type="component" value="Unassembled WGS sequence"/>
</dbReference>
<evidence type="ECO:0000256" key="1">
    <source>
        <dbReference type="SAM" id="MobiDB-lite"/>
    </source>
</evidence>
<dbReference type="InterPro" id="IPR014346">
    <property type="entry name" value="Prenyl_protease-related"/>
</dbReference>
<keyword evidence="2" id="KW-0472">Membrane</keyword>
<feature type="domain" description="CAAX prenyl protease 2/Lysostaphin resistance protein A-like" evidence="3">
    <location>
        <begin position="155"/>
        <end position="245"/>
    </location>
</feature>
<dbReference type="RefSeq" id="WP_379677598.1">
    <property type="nucleotide sequence ID" value="NZ_JBHLWP010000003.1"/>
</dbReference>
<feature type="transmembrane region" description="Helical" evidence="2">
    <location>
        <begin position="77"/>
        <end position="97"/>
    </location>
</feature>
<dbReference type="GO" id="GO:0008233">
    <property type="term" value="F:peptidase activity"/>
    <property type="evidence" value="ECO:0007669"/>
    <property type="project" value="UniProtKB-KW"/>
</dbReference>
<accession>A0ABV6FCP5</accession>
<evidence type="ECO:0000313" key="4">
    <source>
        <dbReference type="EMBL" id="MFC0250835.1"/>
    </source>
</evidence>
<keyword evidence="4" id="KW-0378">Hydrolase</keyword>
<protein>
    <submittedName>
        <fullName evidence="4">CAAX prenyl protease-related protein</fullName>
    </submittedName>
</protein>
<feature type="transmembrane region" description="Helical" evidence="2">
    <location>
        <begin position="199"/>
        <end position="226"/>
    </location>
</feature>
<evidence type="ECO:0000259" key="3">
    <source>
        <dbReference type="Pfam" id="PF02517"/>
    </source>
</evidence>
<feature type="transmembrane region" description="Helical" evidence="2">
    <location>
        <begin position="233"/>
        <end position="252"/>
    </location>
</feature>
<gene>
    <name evidence="4" type="ORF">ACFFJK_02945</name>
</gene>
<dbReference type="Pfam" id="PF02517">
    <property type="entry name" value="Rce1-like"/>
    <property type="match status" value="1"/>
</dbReference>
<evidence type="ECO:0000313" key="5">
    <source>
        <dbReference type="Proteomes" id="UP001589773"/>
    </source>
</evidence>
<dbReference type="InterPro" id="IPR003675">
    <property type="entry name" value="Rce1/LyrA-like_dom"/>
</dbReference>
<keyword evidence="5" id="KW-1185">Reference proteome</keyword>
<keyword evidence="4" id="KW-0645">Protease</keyword>
<dbReference type="GO" id="GO:0006508">
    <property type="term" value="P:proteolysis"/>
    <property type="evidence" value="ECO:0007669"/>
    <property type="project" value="UniProtKB-KW"/>
</dbReference>
<feature type="transmembrane region" description="Helical" evidence="2">
    <location>
        <begin position="148"/>
        <end position="168"/>
    </location>
</feature>
<sequence>MTEHNDTRTAPPGRARPASTAVSANAPVNAPADISADTPLLSRAAWARILPFGAYIFFIILGDMLERAGLARADLRWLYPVQVGVVAALLAVFWRQYHELRAPLPRLPQLLTALGVGVLVLVLWVNLDAPWMTVGGGGEGYDPRTNGEIDWLLVAIRIAGAALVVPVMEELFWRSFLMRWIESADFEALEPIRVGLKGFLISVVLFGFEHSLWLAGIVAGVAYSLLYMRHRNLWSAVLAHAVTNGLLGVWVVSTGSWTFW</sequence>
<feature type="transmembrane region" description="Helical" evidence="2">
    <location>
        <begin position="109"/>
        <end position="127"/>
    </location>
</feature>
<comment type="caution">
    <text evidence="4">The sequence shown here is derived from an EMBL/GenBank/DDBJ whole genome shotgun (WGS) entry which is preliminary data.</text>
</comment>
<name>A0ABV6FCP5_9BURK</name>
<feature type="transmembrane region" description="Helical" evidence="2">
    <location>
        <begin position="45"/>
        <end position="65"/>
    </location>
</feature>